<evidence type="ECO:0000313" key="1">
    <source>
        <dbReference type="EMBL" id="GGJ43547.1"/>
    </source>
</evidence>
<evidence type="ECO:0008006" key="3">
    <source>
        <dbReference type="Google" id="ProtNLM"/>
    </source>
</evidence>
<comment type="caution">
    <text evidence="1">The sequence shown here is derived from an EMBL/GenBank/DDBJ whole genome shotgun (WGS) entry which is preliminary data.</text>
</comment>
<gene>
    <name evidence="1" type="ORF">GCM10008938_32290</name>
</gene>
<proteinExistence type="predicted"/>
<evidence type="ECO:0000313" key="2">
    <source>
        <dbReference type="Proteomes" id="UP000632222"/>
    </source>
</evidence>
<keyword evidence="2" id="KW-1185">Reference proteome</keyword>
<dbReference type="SUPFAM" id="SSF48452">
    <property type="entry name" value="TPR-like"/>
    <property type="match status" value="1"/>
</dbReference>
<dbReference type="Proteomes" id="UP000632222">
    <property type="component" value="Unassembled WGS sequence"/>
</dbReference>
<accession>A0ABQ2D2Q0</accession>
<sequence>MSTLQQQLQEMRLQARTIEPDFEPECDLQLCHLMFEHELGQQLYNTLDKPTRQDERWMSLCCAILGQRERAYEHLLRAIEMGYEEAQIDLVPLHYMLGKPEEMWQLVNTLDVSQFSKFNQAIWYRNLALVHSLNNNVKVALLNIEKSWQVIQTAPEFKFYASEVLLMCSNLHAAVGNEDKRVYYLSRAEELCQTKYKWQIKLIIMLTNLDNTDLDGMVDLALEIIEGSNNPRHVVISTVSIGRIFMCYGQLQEARKYFEEALSRARQAVMRENLSIIYGYLSMIYYKLKMPQKMWVMLNKMKPHATAGIDESVLKCQLAYMDDSLTPQEALRLSDEALAYAESSDVLLETMRVYMYRCEVFRKHFPERFEAAVDELVQFMVRTDQCNGTFEDWIIIEEVFDFINVKYPDLLPKVSSNQLEIQTLGTERIQYNGRDLKLPLSKSLELIVYILLHKKVSLNSILTHVFEDLDPIKAKNYFHQIKHQVAEKVGLLWIEYDKNTRLYSIESKYRVVLDVQEHLEKNQKSDQVFLPSSGSEWVLDFNGRIMHS</sequence>
<dbReference type="Gene3D" id="1.25.40.10">
    <property type="entry name" value="Tetratricopeptide repeat domain"/>
    <property type="match status" value="1"/>
</dbReference>
<name>A0ABQ2D2Q0_9DEIO</name>
<organism evidence="1 2">
    <name type="scientific">Deinococcus roseus</name>
    <dbReference type="NCBI Taxonomy" id="392414"/>
    <lineage>
        <taxon>Bacteria</taxon>
        <taxon>Thermotogati</taxon>
        <taxon>Deinococcota</taxon>
        <taxon>Deinococci</taxon>
        <taxon>Deinococcales</taxon>
        <taxon>Deinococcaceae</taxon>
        <taxon>Deinococcus</taxon>
    </lineage>
</organism>
<protein>
    <recommendedName>
        <fullName evidence="3">MalT-like TPR region domain-containing protein</fullName>
    </recommendedName>
</protein>
<dbReference type="RefSeq" id="WP_189004172.1">
    <property type="nucleotide sequence ID" value="NZ_BMOD01000013.1"/>
</dbReference>
<dbReference type="InterPro" id="IPR011990">
    <property type="entry name" value="TPR-like_helical_dom_sf"/>
</dbReference>
<dbReference type="EMBL" id="BMOD01000013">
    <property type="protein sequence ID" value="GGJ43547.1"/>
    <property type="molecule type" value="Genomic_DNA"/>
</dbReference>
<reference evidence="2" key="1">
    <citation type="journal article" date="2019" name="Int. J. Syst. Evol. Microbiol.">
        <title>The Global Catalogue of Microorganisms (GCM) 10K type strain sequencing project: providing services to taxonomists for standard genome sequencing and annotation.</title>
        <authorList>
            <consortium name="The Broad Institute Genomics Platform"/>
            <consortium name="The Broad Institute Genome Sequencing Center for Infectious Disease"/>
            <person name="Wu L."/>
            <person name="Ma J."/>
        </authorList>
    </citation>
    <scope>NUCLEOTIDE SEQUENCE [LARGE SCALE GENOMIC DNA]</scope>
    <source>
        <strain evidence="2">JCM 14370</strain>
    </source>
</reference>